<dbReference type="InterPro" id="IPR011652">
    <property type="entry name" value="MORN_2"/>
</dbReference>
<dbReference type="Gene3D" id="3.90.930.1">
    <property type="match status" value="1"/>
</dbReference>
<dbReference type="Pfam" id="PF07661">
    <property type="entry name" value="MORN_2"/>
    <property type="match status" value="3"/>
</dbReference>
<organism evidence="1 2">
    <name type="scientific">Cytophaga hutchinsonii (strain ATCC 33406 / DSM 1761 / CIP 103989 / NBRC 15051 / NCIMB 9469 / D465)</name>
    <dbReference type="NCBI Taxonomy" id="269798"/>
    <lineage>
        <taxon>Bacteria</taxon>
        <taxon>Pseudomonadati</taxon>
        <taxon>Bacteroidota</taxon>
        <taxon>Cytophagia</taxon>
        <taxon>Cytophagales</taxon>
        <taxon>Cytophagaceae</taxon>
        <taxon>Cytophaga</taxon>
    </lineage>
</organism>
<dbReference type="KEGG" id="chu:CHU_2335"/>
<keyword evidence="2" id="KW-1185">Reference proteome</keyword>
<dbReference type="SUPFAM" id="SSF82185">
    <property type="entry name" value="Histone H3 K4-specific methyltransferase SET7/9 N-terminal domain"/>
    <property type="match status" value="1"/>
</dbReference>
<evidence type="ECO:0000313" key="1">
    <source>
        <dbReference type="EMBL" id="ABG59593.1"/>
    </source>
</evidence>
<sequence>MRSLLKKHIFAIKNIHMRGILLTIICSVSLCFYSFANPIDACLAEDSIELIDYYPNGNKKLEGFYYPRVDERGRPLYVAVGKQISYYPSGKIQGCQYYKNGVPHGQCVTYTEQGAIDKSYFLVDGKLEGPYVYNYPDGSVKRVGTFKNDDDYGLSREYFSDGILALEQYFNGKGVQEGEVKIYDKNGVLIKQEIMYDGKKIKK</sequence>
<reference evidence="1 2" key="1">
    <citation type="journal article" date="2007" name="Appl. Environ. Microbiol.">
        <title>Genome sequence of the cellulolytic gliding bacterium Cytophaga hutchinsonii.</title>
        <authorList>
            <person name="Xie G."/>
            <person name="Bruce D.C."/>
            <person name="Challacombe J.F."/>
            <person name="Chertkov O."/>
            <person name="Detter J.C."/>
            <person name="Gilna P."/>
            <person name="Han C.S."/>
            <person name="Lucas S."/>
            <person name="Misra M."/>
            <person name="Myers G.L."/>
            <person name="Richardson P."/>
            <person name="Tapia R."/>
            <person name="Thayer N."/>
            <person name="Thompson L.S."/>
            <person name="Brettin T.S."/>
            <person name="Henrissat B."/>
            <person name="Wilson D.B."/>
            <person name="McBride M.J."/>
        </authorList>
    </citation>
    <scope>NUCLEOTIDE SEQUENCE [LARGE SCALE GENOMIC DNA]</scope>
    <source>
        <strain evidence="2">ATCC 33406 / DSM 1761 / CIP 103989 / NBRC 15051 / NCIMB 9469 / D465</strain>
    </source>
</reference>
<proteinExistence type="predicted"/>
<dbReference type="Proteomes" id="UP000001822">
    <property type="component" value="Chromosome"/>
</dbReference>
<evidence type="ECO:0000313" key="2">
    <source>
        <dbReference type="Proteomes" id="UP000001822"/>
    </source>
</evidence>
<name>A0A6N4ST05_CYTH3</name>
<accession>A0A6N4ST05</accession>
<protein>
    <submittedName>
        <fullName evidence="1">Uncharacterized protein</fullName>
    </submittedName>
</protein>
<dbReference type="AlphaFoldDB" id="A0A6N4ST05"/>
<gene>
    <name evidence="1" type="ordered locus">CHU_2335</name>
</gene>
<dbReference type="EMBL" id="CP000383">
    <property type="protein sequence ID" value="ABG59593.1"/>
    <property type="molecule type" value="Genomic_DNA"/>
</dbReference>